<dbReference type="AlphaFoldDB" id="A0A3B5Y3X8"/>
<evidence type="ECO:0000313" key="3">
    <source>
        <dbReference type="Proteomes" id="UP000019116"/>
    </source>
</evidence>
<dbReference type="Gramene" id="TraesJUL1A03G00130430.1">
    <property type="protein sequence ID" value="TraesJUL1A03G00130430.1"/>
    <property type="gene ID" value="TraesJUL1A03G00130430"/>
</dbReference>
<dbReference type="Gramene" id="TraesWEE_scaffold_118425_01G000200.1">
    <property type="protein sequence ID" value="TraesWEE_scaffold_118425_01G000200.1"/>
    <property type="gene ID" value="TraesWEE_scaffold_118425_01G000200"/>
</dbReference>
<dbReference type="Gramene" id="TraesCS1A02G294300.1">
    <property type="protein sequence ID" value="TraesCS1A02G294300.1"/>
    <property type="gene ID" value="TraesCS1A02G294300"/>
</dbReference>
<dbReference type="Gramene" id="TraesLAC1A03G00133310.1">
    <property type="protein sequence ID" value="TraesLAC1A03G00133310.1"/>
    <property type="gene ID" value="TraesLAC1A03G00133310"/>
</dbReference>
<dbReference type="EnsemblPlants" id="TraesCS1A02G294300.1">
    <property type="protein sequence ID" value="TraesCS1A02G294300.1"/>
    <property type="gene ID" value="TraesCS1A02G294300"/>
</dbReference>
<dbReference type="InterPro" id="IPR011676">
    <property type="entry name" value="DUF1618"/>
</dbReference>
<dbReference type="Gramene" id="TraesJAG1A03G00130470.1">
    <property type="protein sequence ID" value="TraesJAG1A03G00130470.1"/>
    <property type="gene ID" value="TraesJAG1A03G00130470"/>
</dbReference>
<dbReference type="Gramene" id="TraesARI1A03G00132560.1">
    <property type="protein sequence ID" value="TraesARI1A03G00132560.1"/>
    <property type="gene ID" value="TraesARI1A03G00132560"/>
</dbReference>
<name>A0A3B5Y3X8_WHEAT</name>
<dbReference type="Gramene" id="TraesSTA1A03G00131210.1">
    <property type="protein sequence ID" value="TraesSTA1A03G00131210.1"/>
    <property type="gene ID" value="TraesSTA1A03G00131210"/>
</dbReference>
<dbReference type="Gramene" id="TraesCAD_scaffold_033766_01G000300.1">
    <property type="protein sequence ID" value="TraesCAD_scaffold_033766_01G000300.1"/>
    <property type="gene ID" value="TraesCAD_scaffold_033766_01G000300"/>
</dbReference>
<dbReference type="PANTHER" id="PTHR33086:SF98">
    <property type="entry name" value="OS05G0468200 PROTEIN"/>
    <property type="match status" value="1"/>
</dbReference>
<evidence type="ECO:0000313" key="2">
    <source>
        <dbReference type="EnsemblPlants" id="TraesCS1A02G294300.1"/>
    </source>
</evidence>
<dbReference type="OrthoDB" id="592504at2759"/>
<organism evidence="2">
    <name type="scientific">Triticum aestivum</name>
    <name type="common">Wheat</name>
    <dbReference type="NCBI Taxonomy" id="4565"/>
    <lineage>
        <taxon>Eukaryota</taxon>
        <taxon>Viridiplantae</taxon>
        <taxon>Streptophyta</taxon>
        <taxon>Embryophyta</taxon>
        <taxon>Tracheophyta</taxon>
        <taxon>Spermatophyta</taxon>
        <taxon>Magnoliopsida</taxon>
        <taxon>Liliopsida</taxon>
        <taxon>Poales</taxon>
        <taxon>Poaceae</taxon>
        <taxon>BOP clade</taxon>
        <taxon>Pooideae</taxon>
        <taxon>Triticodae</taxon>
        <taxon>Triticeae</taxon>
        <taxon>Triticinae</taxon>
        <taxon>Triticum</taxon>
    </lineage>
</organism>
<sequence>MPLRRRLLGLSAAVSGALRRSLATDAAHPPWVMLDRVAQVVGAWSAAARLAEPPHVSELRLPEHVIEAFPAPDRDFLELRSGAISGASCDGLLFLSVLNARFTPPAAGERRAGRASTHPAVPDPAHAPRVTRLVCNPLTRELSRLPDFVSDPEYDFMLATQMSMGVLTQSDRGQGPPDRFVAALLNGEQMLRFRSETGEWEAVALSPCFFPLPRPRRVTLDQETLAFGGRLWWVDLSWGALSADPFSDRPELSFVQLPRGSVLPEGAHGQARSLGVIDWHMHTPFRYRRMGVSQGRLRYVEVSRDEPFLLSSFVLDDGGSGWMQEHRVVLNKLWASHMSLPLQQGATTRIVLIDPVNANVVYLAVDTLAVVAVDMDREEVIGSYPYSDTAACIPCVLPPWLGSSRIPSAGGKKFVRKNKTLVDVVAYSDSYYKR</sequence>
<dbReference type="Proteomes" id="UP000019116">
    <property type="component" value="Chromosome 1A"/>
</dbReference>
<dbReference type="Gramene" id="TraesCLE_scaffold_015846_01G000400.1">
    <property type="protein sequence ID" value="TraesCLE_scaffold_015846_01G000400.1"/>
    <property type="gene ID" value="TraesCLE_scaffold_015846_01G000400"/>
</dbReference>
<dbReference type="Gramene" id="TraesLDM1A03G00130790.1">
    <property type="protein sequence ID" value="TraesLDM1A03G00130790.1"/>
    <property type="gene ID" value="TraesLDM1A03G00130790"/>
</dbReference>
<dbReference type="Gramene" id="TraesNOR1A03G00131530.1">
    <property type="protein sequence ID" value="TraesNOR1A03G00131530.1"/>
    <property type="gene ID" value="TraesNOR1A03G00131530"/>
</dbReference>
<dbReference type="OMA" id="SETQEWE"/>
<feature type="domain" description="DUF1618" evidence="1">
    <location>
        <begin position="233"/>
        <end position="362"/>
    </location>
</feature>
<dbReference type="Gramene" id="TraesPARA_EIv1.0_0033370.1">
    <property type="protein sequence ID" value="TraesPARA_EIv1.0_0033370.1.CDS"/>
    <property type="gene ID" value="TraesPARA_EIv1.0_0033370"/>
</dbReference>
<keyword evidence="3" id="KW-1185">Reference proteome</keyword>
<dbReference type="PANTHER" id="PTHR33086">
    <property type="entry name" value="OS05G0468200 PROTEIN-RELATED"/>
    <property type="match status" value="1"/>
</dbReference>
<accession>A0A3B5Y3X8</accession>
<dbReference type="Pfam" id="PF07762">
    <property type="entry name" value="DUF1618"/>
    <property type="match status" value="1"/>
</dbReference>
<reference evidence="2" key="1">
    <citation type="submission" date="2018-08" db="EMBL/GenBank/DDBJ databases">
        <authorList>
            <person name="Rossello M."/>
        </authorList>
    </citation>
    <scope>NUCLEOTIDE SEQUENCE [LARGE SCALE GENOMIC DNA]</scope>
    <source>
        <strain evidence="2">cv. Chinese Spring</strain>
    </source>
</reference>
<reference evidence="2" key="2">
    <citation type="submission" date="2018-10" db="UniProtKB">
        <authorList>
            <consortium name="EnsemblPlants"/>
        </authorList>
    </citation>
    <scope>IDENTIFICATION</scope>
</reference>
<gene>
    <name evidence="2" type="primary">LOC123156348</name>
</gene>
<dbReference type="STRING" id="4565.A0A3B5Y3X8"/>
<dbReference type="Gramene" id="TraesSYM1A03G00134110.1">
    <property type="protein sequence ID" value="TraesSYM1A03G00134110.1"/>
    <property type="gene ID" value="TraesSYM1A03G00134110"/>
</dbReference>
<dbReference type="Gramene" id="TraesROB_scaffold_052126_01G000400.1">
    <property type="protein sequence ID" value="TraesROB_scaffold_052126_01G000400.1"/>
    <property type="gene ID" value="TraesROB_scaffold_052126_01G000400"/>
</dbReference>
<evidence type="ECO:0000259" key="1">
    <source>
        <dbReference type="Pfam" id="PF07762"/>
    </source>
</evidence>
<proteinExistence type="predicted"/>
<dbReference type="Gramene" id="TraesMAC1A03G00132060.1">
    <property type="protein sequence ID" value="TraesMAC1A03G00132060.1"/>
    <property type="gene ID" value="TraesMAC1A03G00132060"/>
</dbReference>
<protein>
    <recommendedName>
        <fullName evidence="1">DUF1618 domain-containing protein</fullName>
    </recommendedName>
</protein>